<dbReference type="InterPro" id="IPR004210">
    <property type="entry name" value="BESS_motif"/>
</dbReference>
<comment type="caution">
    <text evidence="3">The sequence shown here is derived from an EMBL/GenBank/DDBJ whole genome shotgun (WGS) entry which is preliminary data.</text>
</comment>
<protein>
    <submittedName>
        <fullName evidence="3">Uncharacterized protein LOC110064955</fullName>
    </submittedName>
</protein>
<evidence type="ECO:0000256" key="1">
    <source>
        <dbReference type="PROSITE-ProRule" id="PRU00371"/>
    </source>
</evidence>
<dbReference type="EMBL" id="CACRXK020000429">
    <property type="protein sequence ID" value="CAB3981791.1"/>
    <property type="molecule type" value="Genomic_DNA"/>
</dbReference>
<dbReference type="GO" id="GO:0006357">
    <property type="term" value="P:regulation of transcription by RNA polymerase II"/>
    <property type="evidence" value="ECO:0007669"/>
    <property type="project" value="TreeGrafter"/>
</dbReference>
<dbReference type="SMART" id="SM00595">
    <property type="entry name" value="MADF"/>
    <property type="match status" value="1"/>
</dbReference>
<dbReference type="PANTHER" id="PTHR12243:SF67">
    <property type="entry name" value="COREPRESSOR OF PANGOLIN, ISOFORM A-RELATED"/>
    <property type="match status" value="1"/>
</dbReference>
<keyword evidence="4" id="KW-1185">Reference proteome</keyword>
<dbReference type="GO" id="GO:0005667">
    <property type="term" value="C:transcription regulator complex"/>
    <property type="evidence" value="ECO:0007669"/>
    <property type="project" value="TreeGrafter"/>
</dbReference>
<feature type="compositionally biased region" description="Polar residues" evidence="2">
    <location>
        <begin position="133"/>
        <end position="146"/>
    </location>
</feature>
<dbReference type="Pfam" id="PF10545">
    <property type="entry name" value="MADF_DNA_bdg"/>
    <property type="match status" value="1"/>
</dbReference>
<dbReference type="PROSITE" id="PS51029">
    <property type="entry name" value="MADF"/>
    <property type="match status" value="1"/>
</dbReference>
<dbReference type="OrthoDB" id="5990449at2759"/>
<comment type="subcellular location">
    <subcellularLocation>
        <location evidence="1">Nucleus</location>
    </subcellularLocation>
</comment>
<name>A0A6S7G8A6_PARCT</name>
<feature type="compositionally biased region" description="Polar residues" evidence="2">
    <location>
        <begin position="306"/>
        <end position="321"/>
    </location>
</feature>
<gene>
    <name evidence="3" type="ORF">PACLA_8A008469</name>
</gene>
<evidence type="ECO:0000256" key="2">
    <source>
        <dbReference type="SAM" id="MobiDB-lite"/>
    </source>
</evidence>
<feature type="compositionally biased region" description="Basic and acidic residues" evidence="2">
    <location>
        <begin position="323"/>
        <end position="337"/>
    </location>
</feature>
<dbReference type="Proteomes" id="UP001152795">
    <property type="component" value="Unassembled WGS sequence"/>
</dbReference>
<dbReference type="AlphaFoldDB" id="A0A6S7G8A6"/>
<feature type="region of interest" description="Disordered" evidence="2">
    <location>
        <begin position="133"/>
        <end position="152"/>
    </location>
</feature>
<organism evidence="3 4">
    <name type="scientific">Paramuricea clavata</name>
    <name type="common">Red gorgonian</name>
    <name type="synonym">Violescent sea-whip</name>
    <dbReference type="NCBI Taxonomy" id="317549"/>
    <lineage>
        <taxon>Eukaryota</taxon>
        <taxon>Metazoa</taxon>
        <taxon>Cnidaria</taxon>
        <taxon>Anthozoa</taxon>
        <taxon>Octocorallia</taxon>
        <taxon>Malacalcyonacea</taxon>
        <taxon>Plexauridae</taxon>
        <taxon>Paramuricea</taxon>
    </lineage>
</organism>
<dbReference type="PROSITE" id="PS51031">
    <property type="entry name" value="BESS"/>
    <property type="match status" value="1"/>
</dbReference>
<dbReference type="InterPro" id="IPR039353">
    <property type="entry name" value="TF_Adf1"/>
</dbReference>
<dbReference type="GO" id="GO:0003677">
    <property type="term" value="F:DNA binding"/>
    <property type="evidence" value="ECO:0007669"/>
    <property type="project" value="InterPro"/>
</dbReference>
<sequence length="337" mass="39006">MANTDGVIHYSDETFMEEVQKYKCLFNKFSKEFRDKYKKINCWTKVAATFGLNPEEAEKRFKNLRSSYTRFLRKIKNMPSGSGRDDLPKHETYKGMEWLRPYIDHRSSKTNLHEAKRQKVTNVDVLAKADSEFNTSGANNTSSGLNSDEEHSITEETYSIEGMHDLIDESDVQTLHDMISETDDDITIGDKTDADFVPKSNKNKASIKRKRAWNEANKAPTKVEMDKVLYNAAKSIDNHLKESKDEHSPAKFHSNNAIGEDDEETLFCRSLIPRLRRIPRLHRGLVRLEIEQIFYQVECSSLQEQQQQPRIGSKSSQSTFHFITHEDKTSQEKNTEQ</sequence>
<keyword evidence="1" id="KW-0539">Nucleus</keyword>
<dbReference type="GO" id="GO:0005634">
    <property type="term" value="C:nucleus"/>
    <property type="evidence" value="ECO:0007669"/>
    <property type="project" value="UniProtKB-SubCell"/>
</dbReference>
<reference evidence="3" key="1">
    <citation type="submission" date="2020-04" db="EMBL/GenBank/DDBJ databases">
        <authorList>
            <person name="Alioto T."/>
            <person name="Alioto T."/>
            <person name="Gomez Garrido J."/>
        </authorList>
    </citation>
    <scope>NUCLEOTIDE SEQUENCE</scope>
    <source>
        <strain evidence="3">A484AB</strain>
    </source>
</reference>
<dbReference type="PANTHER" id="PTHR12243">
    <property type="entry name" value="MADF DOMAIN TRANSCRIPTION FACTOR"/>
    <property type="match status" value="1"/>
</dbReference>
<dbReference type="InterPro" id="IPR006578">
    <property type="entry name" value="MADF-dom"/>
</dbReference>
<proteinExistence type="predicted"/>
<feature type="region of interest" description="Disordered" evidence="2">
    <location>
        <begin position="306"/>
        <end position="337"/>
    </location>
</feature>
<evidence type="ECO:0000313" key="3">
    <source>
        <dbReference type="EMBL" id="CAB3981791.1"/>
    </source>
</evidence>
<evidence type="ECO:0000313" key="4">
    <source>
        <dbReference type="Proteomes" id="UP001152795"/>
    </source>
</evidence>
<accession>A0A6S7G8A6</accession>